<dbReference type="SUPFAM" id="SSF75217">
    <property type="entry name" value="alpha/beta knot"/>
    <property type="match status" value="1"/>
</dbReference>
<feature type="domain" description="RNA 2-O ribose methyltransferase substrate binding" evidence="4">
    <location>
        <begin position="62"/>
        <end position="138"/>
    </location>
</feature>
<comment type="similarity">
    <text evidence="1">Belongs to the class IV-like SAM-binding methyltransferase superfamily. RNA methyltransferase TrmH family.</text>
</comment>
<evidence type="ECO:0000313" key="5">
    <source>
        <dbReference type="EMBL" id="SOE17961.1"/>
    </source>
</evidence>
<name>A0A286ID08_9HYPH</name>
<dbReference type="InterPro" id="IPR029064">
    <property type="entry name" value="Ribosomal_eL30-like_sf"/>
</dbReference>
<dbReference type="Gene3D" id="3.30.1330.30">
    <property type="match status" value="1"/>
</dbReference>
<keyword evidence="2 5" id="KW-0489">Methyltransferase</keyword>
<keyword evidence="3 5" id="KW-0808">Transferase</keyword>
<protein>
    <submittedName>
        <fullName evidence="5">TrmH family RNA methyltransferase</fullName>
    </submittedName>
</protein>
<reference evidence="6" key="1">
    <citation type="submission" date="2017-08" db="EMBL/GenBank/DDBJ databases">
        <authorList>
            <person name="Varghese N."/>
            <person name="Submissions S."/>
        </authorList>
    </citation>
    <scope>NUCLEOTIDE SEQUENCE [LARGE SCALE GENOMIC DNA]</scope>
    <source>
        <strain evidence="6">KCTC 23107</strain>
    </source>
</reference>
<evidence type="ECO:0000256" key="3">
    <source>
        <dbReference type="ARBA" id="ARBA00022679"/>
    </source>
</evidence>
<evidence type="ECO:0000256" key="1">
    <source>
        <dbReference type="ARBA" id="ARBA00007228"/>
    </source>
</evidence>
<dbReference type="GO" id="GO:0032259">
    <property type="term" value="P:methylation"/>
    <property type="evidence" value="ECO:0007669"/>
    <property type="project" value="UniProtKB-KW"/>
</dbReference>
<dbReference type="GO" id="GO:0006396">
    <property type="term" value="P:RNA processing"/>
    <property type="evidence" value="ECO:0007669"/>
    <property type="project" value="InterPro"/>
</dbReference>
<dbReference type="Proteomes" id="UP000219465">
    <property type="component" value="Unassembled WGS sequence"/>
</dbReference>
<keyword evidence="6" id="KW-1185">Reference proteome</keyword>
<accession>A0A286ID08</accession>
<dbReference type="InterPro" id="IPR029028">
    <property type="entry name" value="Alpha/beta_knot_MTases"/>
</dbReference>
<dbReference type="InterPro" id="IPR051259">
    <property type="entry name" value="rRNA_Methyltransferase"/>
</dbReference>
<gene>
    <name evidence="5" type="ORF">SAMN05877838_2869</name>
</gene>
<dbReference type="InterPro" id="IPR053888">
    <property type="entry name" value="MRM3-like_sub_bind"/>
</dbReference>
<dbReference type="SUPFAM" id="SSF55315">
    <property type="entry name" value="L30e-like"/>
    <property type="match status" value="1"/>
</dbReference>
<dbReference type="GO" id="GO:0008173">
    <property type="term" value="F:RNA methyltransferase activity"/>
    <property type="evidence" value="ECO:0007669"/>
    <property type="project" value="InterPro"/>
</dbReference>
<dbReference type="GO" id="GO:0005737">
    <property type="term" value="C:cytoplasm"/>
    <property type="evidence" value="ECO:0007669"/>
    <property type="project" value="UniProtKB-ARBA"/>
</dbReference>
<evidence type="ECO:0000256" key="2">
    <source>
        <dbReference type="ARBA" id="ARBA00022603"/>
    </source>
</evidence>
<dbReference type="InterPro" id="IPR001537">
    <property type="entry name" value="SpoU_MeTrfase"/>
</dbReference>
<evidence type="ECO:0000313" key="6">
    <source>
        <dbReference type="Proteomes" id="UP000219465"/>
    </source>
</evidence>
<dbReference type="EMBL" id="OCPC01000004">
    <property type="protein sequence ID" value="SOE17961.1"/>
    <property type="molecule type" value="Genomic_DNA"/>
</dbReference>
<sequence length="303" mass="32669">MPRAVDLAFFKVAAAMSDHDKPVHRAARVGQVKEITSLSNPVIKDIRALSMKKHRDETGTFLAEGLKLVIDAIELGWAIRTLIYAKNQRGKGQVEKIAALTVARGGLVLEVSEKVLTAITRRDNPQAVIAVFEQKLAPLGGIKPAKDETWIALDRVRDPGNLGTIIRTADAAGASGVMLIGETVDPFSMETVRATMGSVFAVPLVRATESEFLNWSQKSSTLVVGSHLKGSVDYRTIDYAGQPVVLLMGNEQQGLPDTLTKACGKLARIPQTGRADSLNLAIATGVMLFEARRHLLLLDEPSA</sequence>
<dbReference type="CDD" id="cd18095">
    <property type="entry name" value="SpoU-like_rRNA-MTase"/>
    <property type="match status" value="1"/>
</dbReference>
<dbReference type="PANTHER" id="PTHR43191:SF2">
    <property type="entry name" value="RRNA METHYLTRANSFERASE 3, MITOCHONDRIAL"/>
    <property type="match status" value="1"/>
</dbReference>
<dbReference type="Pfam" id="PF00588">
    <property type="entry name" value="SpoU_methylase"/>
    <property type="match status" value="1"/>
</dbReference>
<dbReference type="GO" id="GO:0003723">
    <property type="term" value="F:RNA binding"/>
    <property type="evidence" value="ECO:0007669"/>
    <property type="project" value="InterPro"/>
</dbReference>
<dbReference type="Gene3D" id="3.40.1280.10">
    <property type="match status" value="1"/>
</dbReference>
<dbReference type="Pfam" id="PF22435">
    <property type="entry name" value="MRM3-like_sub_bind"/>
    <property type="match status" value="1"/>
</dbReference>
<proteinExistence type="inferred from homology"/>
<dbReference type="AlphaFoldDB" id="A0A286ID08"/>
<dbReference type="InterPro" id="IPR029026">
    <property type="entry name" value="tRNA_m1G_MTases_N"/>
</dbReference>
<dbReference type="SMART" id="SM00967">
    <property type="entry name" value="SpoU_sub_bind"/>
    <property type="match status" value="1"/>
</dbReference>
<dbReference type="PANTHER" id="PTHR43191">
    <property type="entry name" value="RRNA METHYLTRANSFERASE 3"/>
    <property type="match status" value="1"/>
</dbReference>
<dbReference type="InterPro" id="IPR013123">
    <property type="entry name" value="SpoU_subst-bd"/>
</dbReference>
<organism evidence="5 6">
    <name type="scientific">Hoeflea halophila</name>
    <dbReference type="NCBI Taxonomy" id="714899"/>
    <lineage>
        <taxon>Bacteria</taxon>
        <taxon>Pseudomonadati</taxon>
        <taxon>Pseudomonadota</taxon>
        <taxon>Alphaproteobacteria</taxon>
        <taxon>Hyphomicrobiales</taxon>
        <taxon>Rhizobiaceae</taxon>
        <taxon>Hoeflea</taxon>
    </lineage>
</organism>
<evidence type="ECO:0000259" key="4">
    <source>
        <dbReference type="SMART" id="SM00967"/>
    </source>
</evidence>